<feature type="binding site" evidence="11">
    <location>
        <position position="36"/>
    </location>
    <ligand>
        <name>substrate</name>
    </ligand>
</feature>
<evidence type="ECO:0000256" key="10">
    <source>
        <dbReference type="ARBA" id="ARBA00048567"/>
    </source>
</evidence>
<comment type="similarity">
    <text evidence="2 11">Belongs to the shikimate kinase family.</text>
</comment>
<dbReference type="EC" id="2.7.1.71" evidence="3 11"/>
<feature type="binding site" evidence="11">
    <location>
        <position position="60"/>
    </location>
    <ligand>
        <name>substrate</name>
    </ligand>
</feature>
<comment type="subcellular location">
    <subcellularLocation>
        <location evidence="11">Cytoplasm</location>
    </subcellularLocation>
</comment>
<evidence type="ECO:0000256" key="4">
    <source>
        <dbReference type="ARBA" id="ARBA00022605"/>
    </source>
</evidence>
<dbReference type="RefSeq" id="WP_124798146.1">
    <property type="nucleotide sequence ID" value="NZ_CP034170.1"/>
</dbReference>
<comment type="cofactor">
    <cofactor evidence="11">
        <name>Mg(2+)</name>
        <dbReference type="ChEBI" id="CHEBI:18420"/>
    </cofactor>
    <text evidence="11">Binds 1 Mg(2+) ion per subunit.</text>
</comment>
<comment type="caution">
    <text evidence="11">Lacks conserved residue(s) required for the propagation of feature annotation.</text>
</comment>
<dbReference type="GO" id="GO:0004765">
    <property type="term" value="F:shikimate kinase activity"/>
    <property type="evidence" value="ECO:0007669"/>
    <property type="project" value="UniProtKB-UniRule"/>
</dbReference>
<feature type="binding site" evidence="11">
    <location>
        <position position="18"/>
    </location>
    <ligand>
        <name>Mg(2+)</name>
        <dbReference type="ChEBI" id="CHEBI:18420"/>
    </ligand>
</feature>
<dbReference type="GO" id="GO:0005829">
    <property type="term" value="C:cytosol"/>
    <property type="evidence" value="ECO:0007669"/>
    <property type="project" value="TreeGrafter"/>
</dbReference>
<reference evidence="12 13" key="2">
    <citation type="submission" date="2018-12" db="EMBL/GenBank/DDBJ databases">
        <title>Nakamurella antarcticus sp. nov., isolated from Antarctica South Shetland Islands soil.</title>
        <authorList>
            <person name="Peng F."/>
        </authorList>
    </citation>
    <scope>NUCLEOTIDE SEQUENCE [LARGE SCALE GENOMIC DNA]</scope>
    <source>
        <strain evidence="12 13">S14-144</strain>
    </source>
</reference>
<dbReference type="PANTHER" id="PTHR21087">
    <property type="entry name" value="SHIKIMATE KINASE"/>
    <property type="match status" value="1"/>
</dbReference>
<keyword evidence="6 11" id="KW-0547">Nucleotide-binding</keyword>
<dbReference type="UniPathway" id="UPA00053">
    <property type="reaction ID" value="UER00088"/>
</dbReference>
<dbReference type="InterPro" id="IPR023000">
    <property type="entry name" value="Shikimate_kinase_CS"/>
</dbReference>
<evidence type="ECO:0000256" key="3">
    <source>
        <dbReference type="ARBA" id="ARBA00012154"/>
    </source>
</evidence>
<evidence type="ECO:0000256" key="11">
    <source>
        <dbReference type="HAMAP-Rule" id="MF_00109"/>
    </source>
</evidence>
<keyword evidence="8 11" id="KW-0067">ATP-binding</keyword>
<dbReference type="Gene3D" id="3.40.50.300">
    <property type="entry name" value="P-loop containing nucleotide triphosphate hydrolases"/>
    <property type="match status" value="1"/>
</dbReference>
<evidence type="ECO:0000256" key="5">
    <source>
        <dbReference type="ARBA" id="ARBA00022679"/>
    </source>
</evidence>
<accession>A0A3G8ZUQ4</accession>
<dbReference type="KEGG" id="nak:EH165_04080"/>
<feature type="binding site" evidence="11">
    <location>
        <begin position="14"/>
        <end position="19"/>
    </location>
    <ligand>
        <name>ATP</name>
        <dbReference type="ChEBI" id="CHEBI:30616"/>
    </ligand>
</feature>
<evidence type="ECO:0000256" key="2">
    <source>
        <dbReference type="ARBA" id="ARBA00006997"/>
    </source>
</evidence>
<evidence type="ECO:0000256" key="1">
    <source>
        <dbReference type="ARBA" id="ARBA00004842"/>
    </source>
</evidence>
<keyword evidence="4 11" id="KW-0028">Amino-acid biosynthesis</keyword>
<evidence type="ECO:0000256" key="6">
    <source>
        <dbReference type="ARBA" id="ARBA00022741"/>
    </source>
</evidence>
<comment type="subunit">
    <text evidence="11">Monomer.</text>
</comment>
<protein>
    <recommendedName>
        <fullName evidence="3 11">Shikimate kinase</fullName>
        <shortName evidence="11">SK</shortName>
        <ecNumber evidence="3 11">2.7.1.71</ecNumber>
    </recommendedName>
</protein>
<dbReference type="CDD" id="cd00464">
    <property type="entry name" value="SK"/>
    <property type="match status" value="1"/>
</dbReference>
<gene>
    <name evidence="11" type="primary">aroK</name>
    <name evidence="12" type="ORF">EH165_04080</name>
</gene>
<evidence type="ECO:0000256" key="9">
    <source>
        <dbReference type="ARBA" id="ARBA00023141"/>
    </source>
</evidence>
<keyword evidence="5 11" id="KW-0808">Transferase</keyword>
<dbReference type="AlphaFoldDB" id="A0A3G8ZUQ4"/>
<evidence type="ECO:0000256" key="7">
    <source>
        <dbReference type="ARBA" id="ARBA00022777"/>
    </source>
</evidence>
<dbReference type="Proteomes" id="UP000268084">
    <property type="component" value="Chromosome"/>
</dbReference>
<proteinExistence type="inferred from homology"/>
<name>A0A3G8ZUQ4_9ACTN</name>
<keyword evidence="9 11" id="KW-0057">Aromatic amino acid biosynthesis</keyword>
<dbReference type="InterPro" id="IPR027417">
    <property type="entry name" value="P-loop_NTPase"/>
</dbReference>
<comment type="function">
    <text evidence="11">Catalyzes the specific phosphorylation of the 3-hydroxyl group of shikimic acid using ATP as a cosubstrate.</text>
</comment>
<dbReference type="PANTHER" id="PTHR21087:SF16">
    <property type="entry name" value="SHIKIMATE KINASE 1, CHLOROPLASTIC"/>
    <property type="match status" value="1"/>
</dbReference>
<keyword evidence="7 11" id="KW-0418">Kinase</keyword>
<organism evidence="12 13">
    <name type="scientific">Nakamurella antarctica</name>
    <dbReference type="NCBI Taxonomy" id="1902245"/>
    <lineage>
        <taxon>Bacteria</taxon>
        <taxon>Bacillati</taxon>
        <taxon>Actinomycetota</taxon>
        <taxon>Actinomycetes</taxon>
        <taxon>Nakamurellales</taxon>
        <taxon>Nakamurellaceae</taxon>
        <taxon>Nakamurella</taxon>
    </lineage>
</organism>
<dbReference type="PROSITE" id="PS01128">
    <property type="entry name" value="SHIKIMATE_KINASE"/>
    <property type="match status" value="1"/>
</dbReference>
<dbReference type="PRINTS" id="PR01100">
    <property type="entry name" value="SHIKIMTKNASE"/>
</dbReference>
<dbReference type="EMBL" id="CP034170">
    <property type="protein sequence ID" value="AZI57461.1"/>
    <property type="molecule type" value="Genomic_DNA"/>
</dbReference>
<dbReference type="GO" id="GO:0008652">
    <property type="term" value="P:amino acid biosynthetic process"/>
    <property type="evidence" value="ECO:0007669"/>
    <property type="project" value="UniProtKB-KW"/>
</dbReference>
<dbReference type="OrthoDB" id="9800332at2"/>
<comment type="pathway">
    <text evidence="1 11">Metabolic intermediate biosynthesis; chorismate biosynthesis; chorismate from D-erythrose 4-phosphate and phosphoenolpyruvate: step 5/7.</text>
</comment>
<sequence length="173" mass="18375">MAGRPLVVLVGAPGAGKTTVAAALSRRLGVPFRDTDRDIEKAAGRDIPDIFTNDGEAAFRALETQALRTALAEHDGILSLGGGAILAEENRRALSGHAVIHLAVSMNQGVRRTGMAANRPLLVGINPRATFKTLLTARVPLYQEVSVFEVNTDLLAVDQVVDAIAAWLEEQNT</sequence>
<evidence type="ECO:0000256" key="8">
    <source>
        <dbReference type="ARBA" id="ARBA00022840"/>
    </source>
</evidence>
<dbReference type="GO" id="GO:0009423">
    <property type="term" value="P:chorismate biosynthetic process"/>
    <property type="evidence" value="ECO:0007669"/>
    <property type="project" value="UniProtKB-UniRule"/>
</dbReference>
<keyword evidence="11" id="KW-0479">Metal-binding</keyword>
<keyword evidence="11" id="KW-0963">Cytoplasm</keyword>
<feature type="binding site" evidence="11">
    <location>
        <position position="119"/>
    </location>
    <ligand>
        <name>ATP</name>
        <dbReference type="ChEBI" id="CHEBI:30616"/>
    </ligand>
</feature>
<evidence type="ECO:0000313" key="12">
    <source>
        <dbReference type="EMBL" id="AZI57461.1"/>
    </source>
</evidence>
<keyword evidence="13" id="KW-1185">Reference proteome</keyword>
<keyword evidence="11" id="KW-0460">Magnesium</keyword>
<dbReference type="InterPro" id="IPR000623">
    <property type="entry name" value="Shikimate_kinase/TSH1"/>
</dbReference>
<dbReference type="HAMAP" id="MF_00109">
    <property type="entry name" value="Shikimate_kinase"/>
    <property type="match status" value="1"/>
</dbReference>
<dbReference type="InterPro" id="IPR031322">
    <property type="entry name" value="Shikimate/glucono_kinase"/>
</dbReference>
<comment type="catalytic activity">
    <reaction evidence="10 11">
        <text>shikimate + ATP = 3-phosphoshikimate + ADP + H(+)</text>
        <dbReference type="Rhea" id="RHEA:13121"/>
        <dbReference type="ChEBI" id="CHEBI:15378"/>
        <dbReference type="ChEBI" id="CHEBI:30616"/>
        <dbReference type="ChEBI" id="CHEBI:36208"/>
        <dbReference type="ChEBI" id="CHEBI:145989"/>
        <dbReference type="ChEBI" id="CHEBI:456216"/>
        <dbReference type="EC" id="2.7.1.71"/>
    </reaction>
</comment>
<feature type="binding site" evidence="11">
    <location>
        <position position="138"/>
    </location>
    <ligand>
        <name>substrate</name>
    </ligand>
</feature>
<dbReference type="GO" id="GO:0009073">
    <property type="term" value="P:aromatic amino acid family biosynthetic process"/>
    <property type="evidence" value="ECO:0007669"/>
    <property type="project" value="UniProtKB-KW"/>
</dbReference>
<reference evidence="12 13" key="1">
    <citation type="submission" date="2018-11" db="EMBL/GenBank/DDBJ databases">
        <authorList>
            <person name="Da X."/>
        </authorList>
    </citation>
    <scope>NUCLEOTIDE SEQUENCE [LARGE SCALE GENOMIC DNA]</scope>
    <source>
        <strain evidence="12 13">S14-144</strain>
    </source>
</reference>
<feature type="binding site" evidence="11">
    <location>
        <position position="82"/>
    </location>
    <ligand>
        <name>substrate</name>
    </ligand>
</feature>
<dbReference type="SUPFAM" id="SSF52540">
    <property type="entry name" value="P-loop containing nucleoside triphosphate hydrolases"/>
    <property type="match status" value="1"/>
</dbReference>
<dbReference type="Pfam" id="PF01202">
    <property type="entry name" value="SKI"/>
    <property type="match status" value="1"/>
</dbReference>
<dbReference type="GO" id="GO:0000287">
    <property type="term" value="F:magnesium ion binding"/>
    <property type="evidence" value="ECO:0007669"/>
    <property type="project" value="UniProtKB-UniRule"/>
</dbReference>
<evidence type="ECO:0000313" key="13">
    <source>
        <dbReference type="Proteomes" id="UP000268084"/>
    </source>
</evidence>
<dbReference type="GO" id="GO:0005524">
    <property type="term" value="F:ATP binding"/>
    <property type="evidence" value="ECO:0007669"/>
    <property type="project" value="UniProtKB-UniRule"/>
</dbReference>